<feature type="region of interest" description="Disordered" evidence="1">
    <location>
        <begin position="1"/>
        <end position="30"/>
    </location>
</feature>
<name>A0A6T6GF86_9STRA</name>
<feature type="compositionally biased region" description="Basic and acidic residues" evidence="1">
    <location>
        <begin position="1"/>
        <end position="10"/>
    </location>
</feature>
<feature type="region of interest" description="Disordered" evidence="1">
    <location>
        <begin position="43"/>
        <end position="88"/>
    </location>
</feature>
<sequence length="125" mass="13605">MNLAIDDSHIHGNMNVSPISMQSPPTTPRRVSLVRTSMLTSVPEDSEFLMMPPTPRCSVGSFSPPSPPSPTSTRFSGPDGSASPEDSANLVKKLRRMKRRLLLEQVNKPIHSINLTPSLPTSAEQ</sequence>
<accession>A0A6T6GF86</accession>
<feature type="region of interest" description="Disordered" evidence="1">
    <location>
        <begin position="106"/>
        <end position="125"/>
    </location>
</feature>
<feature type="compositionally biased region" description="Polar residues" evidence="1">
    <location>
        <begin position="14"/>
        <end position="24"/>
    </location>
</feature>
<dbReference type="EMBL" id="HBEF01011104">
    <property type="protein sequence ID" value="CAD8334905.1"/>
    <property type="molecule type" value="Transcribed_RNA"/>
</dbReference>
<feature type="compositionally biased region" description="Polar residues" evidence="1">
    <location>
        <begin position="113"/>
        <end position="125"/>
    </location>
</feature>
<evidence type="ECO:0000313" key="2">
    <source>
        <dbReference type="EMBL" id="CAD8334904.1"/>
    </source>
</evidence>
<proteinExistence type="predicted"/>
<reference evidence="3" key="1">
    <citation type="submission" date="2021-01" db="EMBL/GenBank/DDBJ databases">
        <authorList>
            <person name="Corre E."/>
            <person name="Pelletier E."/>
            <person name="Niang G."/>
            <person name="Scheremetjew M."/>
            <person name="Finn R."/>
            <person name="Kale V."/>
            <person name="Holt S."/>
            <person name="Cochrane G."/>
            <person name="Meng A."/>
            <person name="Brown T."/>
            <person name="Cohen L."/>
        </authorList>
    </citation>
    <scope>NUCLEOTIDE SEQUENCE</scope>
    <source>
        <strain evidence="3">CCMP3328</strain>
    </source>
</reference>
<dbReference type="EMBL" id="HBEF01011103">
    <property type="protein sequence ID" value="CAD8334904.1"/>
    <property type="molecule type" value="Transcribed_RNA"/>
</dbReference>
<organism evidence="3">
    <name type="scientific">Craspedostauros australis</name>
    <dbReference type="NCBI Taxonomy" id="1486917"/>
    <lineage>
        <taxon>Eukaryota</taxon>
        <taxon>Sar</taxon>
        <taxon>Stramenopiles</taxon>
        <taxon>Ochrophyta</taxon>
        <taxon>Bacillariophyta</taxon>
        <taxon>Bacillariophyceae</taxon>
        <taxon>Bacillariophycidae</taxon>
        <taxon>Naviculales</taxon>
        <taxon>Naviculaceae</taxon>
        <taxon>Craspedostauros</taxon>
    </lineage>
</organism>
<evidence type="ECO:0000313" key="3">
    <source>
        <dbReference type="EMBL" id="CAD8334905.1"/>
    </source>
</evidence>
<evidence type="ECO:0000256" key="1">
    <source>
        <dbReference type="SAM" id="MobiDB-lite"/>
    </source>
</evidence>
<dbReference type="AlphaFoldDB" id="A0A6T6GF86"/>
<gene>
    <name evidence="2" type="ORF">CAUS1442_LOCUS7009</name>
    <name evidence="3" type="ORF">CAUS1442_LOCUS7010</name>
</gene>
<protein>
    <submittedName>
        <fullName evidence="3">Uncharacterized protein</fullName>
    </submittedName>
</protein>